<dbReference type="EMBL" id="JAHMUF010000008">
    <property type="protein sequence ID" value="KAG7194224.1"/>
    <property type="molecule type" value="Genomic_DNA"/>
</dbReference>
<feature type="domain" description="J" evidence="7">
    <location>
        <begin position="21"/>
        <end position="85"/>
    </location>
</feature>
<dbReference type="Pfam" id="PF00226">
    <property type="entry name" value="DnaJ"/>
    <property type="match status" value="1"/>
</dbReference>
<comment type="subcellular location">
    <subcellularLocation>
        <location evidence="1">Endoplasmic reticulum membrane</location>
        <topology evidence="1">Single-pass membrane protein</topology>
    </subcellularLocation>
</comment>
<evidence type="ECO:0000256" key="6">
    <source>
        <dbReference type="SAM" id="MobiDB-lite"/>
    </source>
</evidence>
<dbReference type="AlphaFoldDB" id="A0A9P7VA84"/>
<dbReference type="InterPro" id="IPR018253">
    <property type="entry name" value="DnaJ_domain_CS"/>
</dbReference>
<dbReference type="PRINTS" id="PR00625">
    <property type="entry name" value="JDOMAIN"/>
</dbReference>
<dbReference type="InterPro" id="IPR015399">
    <property type="entry name" value="DUF1977_DnaJ-like"/>
</dbReference>
<accession>A0A9P7VA84</accession>
<dbReference type="PROSITE" id="PS50076">
    <property type="entry name" value="DNAJ_2"/>
    <property type="match status" value="1"/>
</dbReference>
<dbReference type="SUPFAM" id="SSF46565">
    <property type="entry name" value="Chaperone J-domain"/>
    <property type="match status" value="1"/>
</dbReference>
<gene>
    <name evidence="8" type="ORF">KQ657_004939</name>
</gene>
<dbReference type="SMART" id="SM00271">
    <property type="entry name" value="DnaJ"/>
    <property type="match status" value="1"/>
</dbReference>
<protein>
    <recommendedName>
        <fullName evidence="7">J domain-containing protein</fullName>
    </recommendedName>
</protein>
<evidence type="ECO:0000259" key="7">
    <source>
        <dbReference type="PROSITE" id="PS50076"/>
    </source>
</evidence>
<dbReference type="CDD" id="cd06257">
    <property type="entry name" value="DnaJ"/>
    <property type="match status" value="1"/>
</dbReference>
<keyword evidence="2" id="KW-0812">Transmembrane</keyword>
<evidence type="ECO:0000256" key="2">
    <source>
        <dbReference type="ARBA" id="ARBA00022692"/>
    </source>
</evidence>
<dbReference type="PANTHER" id="PTHR43908:SF3">
    <property type="entry name" value="AT29763P-RELATED"/>
    <property type="match status" value="1"/>
</dbReference>
<dbReference type="InterPro" id="IPR001623">
    <property type="entry name" value="DnaJ_domain"/>
</dbReference>
<evidence type="ECO:0000256" key="4">
    <source>
        <dbReference type="ARBA" id="ARBA00022989"/>
    </source>
</evidence>
<dbReference type="GO" id="GO:0030544">
    <property type="term" value="F:Hsp70 protein binding"/>
    <property type="evidence" value="ECO:0007669"/>
    <property type="project" value="TreeGrafter"/>
</dbReference>
<dbReference type="PROSITE" id="PS00636">
    <property type="entry name" value="DNAJ_1"/>
    <property type="match status" value="1"/>
</dbReference>
<reference evidence="8" key="1">
    <citation type="submission" date="2021-03" db="EMBL/GenBank/DDBJ databases">
        <authorList>
            <person name="Palmer J.M."/>
        </authorList>
    </citation>
    <scope>NUCLEOTIDE SEQUENCE</scope>
    <source>
        <strain evidence="8">ARV_011</strain>
    </source>
</reference>
<sequence length="328" mass="36860">MSYTADQEKVVLKILSYKAHEYYEILSVERTASEPEIKKSYRKLAIKLHPDKNQHPRSAEAFKYLNKAWEVLGDSSKRRIYDQTGSDPDARFNPSAGGSGGGFSGGGRSAFNAEDLFGSHFRGGRGGGGGAFGDDDIFNFFFGGNQGQTFTFGNNGFTFQSFGGGGPRGFGGQQARQRAHQQQQRNQQQQAETPMLQFLQQVLPVLLVLVVPMILQFFSGKQVPEFSHVPTTQHTVTRTTPNYNIPFFVTEGFNKDKKLSRRQMQAFDTNAEHSILKEKRARCNEEMVLKNELIEQAHGWFSVDQEKLAHARSMAMPNCEFLRDLNLI</sequence>
<organism evidence="8 9">
    <name type="scientific">Scheffersomyces spartinae</name>
    <dbReference type="NCBI Taxonomy" id="45513"/>
    <lineage>
        <taxon>Eukaryota</taxon>
        <taxon>Fungi</taxon>
        <taxon>Dikarya</taxon>
        <taxon>Ascomycota</taxon>
        <taxon>Saccharomycotina</taxon>
        <taxon>Pichiomycetes</taxon>
        <taxon>Debaryomycetaceae</taxon>
        <taxon>Scheffersomyces</taxon>
    </lineage>
</organism>
<feature type="region of interest" description="Disordered" evidence="6">
    <location>
        <begin position="80"/>
        <end position="105"/>
    </location>
</feature>
<dbReference type="GO" id="GO:0071218">
    <property type="term" value="P:cellular response to misfolded protein"/>
    <property type="evidence" value="ECO:0007669"/>
    <property type="project" value="TreeGrafter"/>
</dbReference>
<dbReference type="RefSeq" id="XP_043049771.1">
    <property type="nucleotide sequence ID" value="XM_043195598.1"/>
</dbReference>
<dbReference type="Gene3D" id="1.10.287.110">
    <property type="entry name" value="DnaJ domain"/>
    <property type="match status" value="1"/>
</dbReference>
<dbReference type="PANTHER" id="PTHR43908">
    <property type="entry name" value="AT29763P-RELATED"/>
    <property type="match status" value="1"/>
</dbReference>
<evidence type="ECO:0000256" key="3">
    <source>
        <dbReference type="ARBA" id="ARBA00022824"/>
    </source>
</evidence>
<dbReference type="Pfam" id="PF09320">
    <property type="entry name" value="DUF1977"/>
    <property type="match status" value="1"/>
</dbReference>
<dbReference type="InterPro" id="IPR051100">
    <property type="entry name" value="DnaJ_subfamily_B/C"/>
</dbReference>
<evidence type="ECO:0000256" key="1">
    <source>
        <dbReference type="ARBA" id="ARBA00004389"/>
    </source>
</evidence>
<proteinExistence type="predicted"/>
<evidence type="ECO:0000256" key="5">
    <source>
        <dbReference type="ARBA" id="ARBA00023136"/>
    </source>
</evidence>
<dbReference type="GO" id="GO:0005789">
    <property type="term" value="C:endoplasmic reticulum membrane"/>
    <property type="evidence" value="ECO:0007669"/>
    <property type="project" value="UniProtKB-SubCell"/>
</dbReference>
<comment type="caution">
    <text evidence="8">The sequence shown here is derived from an EMBL/GenBank/DDBJ whole genome shotgun (WGS) entry which is preliminary data.</text>
</comment>
<dbReference type="Proteomes" id="UP000790833">
    <property type="component" value="Unassembled WGS sequence"/>
</dbReference>
<evidence type="ECO:0000313" key="8">
    <source>
        <dbReference type="EMBL" id="KAG7194224.1"/>
    </source>
</evidence>
<keyword evidence="4" id="KW-1133">Transmembrane helix</keyword>
<keyword evidence="9" id="KW-1185">Reference proteome</keyword>
<keyword evidence="3" id="KW-0256">Endoplasmic reticulum</keyword>
<dbReference type="GeneID" id="66118313"/>
<name>A0A9P7VA84_9ASCO</name>
<dbReference type="OrthoDB" id="1507364at2759"/>
<dbReference type="InterPro" id="IPR036869">
    <property type="entry name" value="J_dom_sf"/>
</dbReference>
<keyword evidence="5" id="KW-0472">Membrane</keyword>
<evidence type="ECO:0000313" key="9">
    <source>
        <dbReference type="Proteomes" id="UP000790833"/>
    </source>
</evidence>